<reference evidence="2" key="2">
    <citation type="submission" date="2025-09" db="UniProtKB">
        <authorList>
            <consortium name="Ensembl"/>
        </authorList>
    </citation>
    <scope>IDENTIFICATION</scope>
</reference>
<dbReference type="GO" id="GO:0051260">
    <property type="term" value="P:protein homooligomerization"/>
    <property type="evidence" value="ECO:0007669"/>
    <property type="project" value="InterPro"/>
</dbReference>
<dbReference type="Proteomes" id="UP000694522">
    <property type="component" value="Unplaced"/>
</dbReference>
<protein>
    <recommendedName>
        <fullName evidence="1">Potassium channel tetramerisation-type BTB domain-containing protein</fullName>
    </recommendedName>
</protein>
<evidence type="ECO:0000313" key="2">
    <source>
        <dbReference type="Ensembl" id="ENSACOP00000005712.1"/>
    </source>
</evidence>
<dbReference type="PANTHER" id="PTHR14499">
    <property type="entry name" value="POTASSIUM CHANNEL TETRAMERIZATION DOMAIN-CONTAINING"/>
    <property type="match status" value="1"/>
</dbReference>
<name>A0A8B9F7S7_9PSIT</name>
<dbReference type="SUPFAM" id="SSF54695">
    <property type="entry name" value="POZ domain"/>
    <property type="match status" value="1"/>
</dbReference>
<feature type="domain" description="Potassium channel tetramerisation-type BTB" evidence="1">
    <location>
        <begin position="13"/>
        <end position="71"/>
    </location>
</feature>
<evidence type="ECO:0000313" key="3">
    <source>
        <dbReference type="Proteomes" id="UP000694522"/>
    </source>
</evidence>
<dbReference type="AlphaFoldDB" id="A0A8B9F7S7"/>
<reference evidence="2" key="1">
    <citation type="submission" date="2025-08" db="UniProtKB">
        <authorList>
            <consortium name="Ensembl"/>
        </authorList>
    </citation>
    <scope>IDENTIFICATION</scope>
</reference>
<sequence length="91" mass="10602">MQDKLWHMYTSSLATLTKYPDSSHLFNGTEPIVLDSLKQHYFIDRDGEIFRYILSFLRTSKLLLPDDFKVRKAIVCSLFFPSVLVQVELCA</sequence>
<evidence type="ECO:0000259" key="1">
    <source>
        <dbReference type="Pfam" id="PF02214"/>
    </source>
</evidence>
<dbReference type="InterPro" id="IPR011333">
    <property type="entry name" value="SKP1/BTB/POZ_sf"/>
</dbReference>
<dbReference type="Pfam" id="PF02214">
    <property type="entry name" value="BTB_2"/>
    <property type="match status" value="1"/>
</dbReference>
<dbReference type="InterPro" id="IPR003131">
    <property type="entry name" value="T1-type_BTB"/>
</dbReference>
<dbReference type="Gene3D" id="3.30.710.10">
    <property type="entry name" value="Potassium Channel Kv1.1, Chain A"/>
    <property type="match status" value="1"/>
</dbReference>
<dbReference type="PANTHER" id="PTHR14499:SF27">
    <property type="entry name" value="BTB_POZ DOMAIN-CONTAINING PROTEIN KCTD15"/>
    <property type="match status" value="1"/>
</dbReference>
<proteinExistence type="predicted"/>
<keyword evidence="3" id="KW-1185">Reference proteome</keyword>
<organism evidence="2 3">
    <name type="scientific">Amazona collaria</name>
    <name type="common">yellow-billed parrot</name>
    <dbReference type="NCBI Taxonomy" id="241587"/>
    <lineage>
        <taxon>Eukaryota</taxon>
        <taxon>Metazoa</taxon>
        <taxon>Chordata</taxon>
        <taxon>Craniata</taxon>
        <taxon>Vertebrata</taxon>
        <taxon>Euteleostomi</taxon>
        <taxon>Archelosauria</taxon>
        <taxon>Archosauria</taxon>
        <taxon>Dinosauria</taxon>
        <taxon>Saurischia</taxon>
        <taxon>Theropoda</taxon>
        <taxon>Coelurosauria</taxon>
        <taxon>Aves</taxon>
        <taxon>Neognathae</taxon>
        <taxon>Neoaves</taxon>
        <taxon>Telluraves</taxon>
        <taxon>Australaves</taxon>
        <taxon>Psittaciformes</taxon>
        <taxon>Psittacidae</taxon>
        <taxon>Amazona</taxon>
    </lineage>
</organism>
<dbReference type="Ensembl" id="ENSACOT00000005918.1">
    <property type="protein sequence ID" value="ENSACOP00000005712.1"/>
    <property type="gene ID" value="ENSACOG00000004024.1"/>
</dbReference>
<accession>A0A8B9F7S7</accession>